<keyword evidence="2" id="KW-1003">Cell membrane</keyword>
<dbReference type="InterPro" id="IPR029044">
    <property type="entry name" value="Nucleotide-diphossugar_trans"/>
</dbReference>
<dbReference type="CDD" id="cd00761">
    <property type="entry name" value="Glyco_tranf_GTA_type"/>
    <property type="match status" value="1"/>
</dbReference>
<evidence type="ECO:0000256" key="2">
    <source>
        <dbReference type="ARBA" id="ARBA00022475"/>
    </source>
</evidence>
<dbReference type="GO" id="GO:0005886">
    <property type="term" value="C:plasma membrane"/>
    <property type="evidence" value="ECO:0007669"/>
    <property type="project" value="UniProtKB-SubCell"/>
</dbReference>
<dbReference type="eggNOG" id="COG0463">
    <property type="taxonomic scope" value="Bacteria"/>
</dbReference>
<keyword evidence="3" id="KW-0328">Glycosyltransferase</keyword>
<protein>
    <submittedName>
        <fullName evidence="7">Glycosyl transferase</fullName>
    </submittedName>
</protein>
<evidence type="ECO:0000256" key="5">
    <source>
        <dbReference type="ARBA" id="ARBA00023136"/>
    </source>
</evidence>
<evidence type="ECO:0000313" key="7">
    <source>
        <dbReference type="EMBL" id="BAK12290.1"/>
    </source>
</evidence>
<accession>A0A0H3KYY9</accession>
<reference evidence="8" key="1">
    <citation type="journal article" date="2012" name="Appl. Microbiol. Biotechnol.">
        <title>The complete genome sequence of Pantoea ananatis AJ13355, an organism with great biotechnological potential.</title>
        <authorList>
            <person name="Hara Y."/>
            <person name="Kadotani N."/>
            <person name="Izui H."/>
            <person name="Katashkina J.I."/>
            <person name="Kuvaeva T.M."/>
            <person name="Andreeva I.G."/>
            <person name="Golubeva L.I."/>
            <person name="Malko D.B."/>
            <person name="Makeev V.J."/>
            <person name="Mashko S.V."/>
            <person name="Kozlov Y.I."/>
        </authorList>
    </citation>
    <scope>NUCLEOTIDE SEQUENCE [LARGE SCALE GENOMIC DNA]</scope>
    <source>
        <strain evidence="8">AJ13355</strain>
    </source>
</reference>
<evidence type="ECO:0000313" key="8">
    <source>
        <dbReference type="Proteomes" id="UP000006690"/>
    </source>
</evidence>
<evidence type="ECO:0000259" key="6">
    <source>
        <dbReference type="Pfam" id="PF00535"/>
    </source>
</evidence>
<keyword evidence="4 7" id="KW-0808">Transferase</keyword>
<dbReference type="KEGG" id="paj:PAJ_2210"/>
<dbReference type="SUPFAM" id="SSF53448">
    <property type="entry name" value="Nucleotide-diphospho-sugar transferases"/>
    <property type="match status" value="1"/>
</dbReference>
<dbReference type="Pfam" id="PF00535">
    <property type="entry name" value="Glycos_transf_2"/>
    <property type="match status" value="1"/>
</dbReference>
<dbReference type="PATRIC" id="fig|932677.3.peg.2558"/>
<dbReference type="RefSeq" id="WP_014594356.1">
    <property type="nucleotide sequence ID" value="NC_017531.2"/>
</dbReference>
<evidence type="ECO:0000256" key="3">
    <source>
        <dbReference type="ARBA" id="ARBA00022676"/>
    </source>
</evidence>
<dbReference type="PANTHER" id="PTHR43646:SF2">
    <property type="entry name" value="GLYCOSYLTRANSFERASE 2-LIKE DOMAIN-CONTAINING PROTEIN"/>
    <property type="match status" value="1"/>
</dbReference>
<name>A0A0H3KYY9_PANAA</name>
<gene>
    <name evidence="7" type="ordered locus">PAJ_2210</name>
</gene>
<dbReference type="AlphaFoldDB" id="A0A0H3KYY9"/>
<comment type="subcellular location">
    <subcellularLocation>
        <location evidence="1">Cell membrane</location>
    </subcellularLocation>
</comment>
<dbReference type="PANTHER" id="PTHR43646">
    <property type="entry name" value="GLYCOSYLTRANSFERASE"/>
    <property type="match status" value="1"/>
</dbReference>
<dbReference type="InterPro" id="IPR001173">
    <property type="entry name" value="Glyco_trans_2-like"/>
</dbReference>
<evidence type="ECO:0000256" key="1">
    <source>
        <dbReference type="ARBA" id="ARBA00004236"/>
    </source>
</evidence>
<dbReference type="HOGENOM" id="CLU_025996_22_1_6"/>
<keyword evidence="5" id="KW-0472">Membrane</keyword>
<proteinExistence type="predicted"/>
<dbReference type="GO" id="GO:0016757">
    <property type="term" value="F:glycosyltransferase activity"/>
    <property type="evidence" value="ECO:0007669"/>
    <property type="project" value="UniProtKB-KW"/>
</dbReference>
<evidence type="ECO:0000256" key="4">
    <source>
        <dbReference type="ARBA" id="ARBA00022679"/>
    </source>
</evidence>
<dbReference type="Proteomes" id="UP000006690">
    <property type="component" value="Chromosome"/>
</dbReference>
<dbReference type="EMBL" id="AP012032">
    <property type="protein sequence ID" value="BAK12290.1"/>
    <property type="molecule type" value="Genomic_DNA"/>
</dbReference>
<feature type="domain" description="Glycosyltransferase 2-like" evidence="6">
    <location>
        <begin position="8"/>
        <end position="118"/>
    </location>
</feature>
<sequence length="150" mass="16294">MPNTIDVSVIIPAWNAADTVGALIHQLLSEHNVSMEIIVVDDGSTDDTPHIVASIEDPRLVLVTQSNLGVYAARNAALAIHRGDWLLFLDADDEVSDGFVYNRWQKVQAAQADVMVSNGWQIEPLGDAERYIPGSLTGSSYRAMIGYVTA</sequence>
<dbReference type="Gene3D" id="3.90.550.10">
    <property type="entry name" value="Spore Coat Polysaccharide Biosynthesis Protein SpsA, Chain A"/>
    <property type="match status" value="1"/>
</dbReference>
<organism evidence="7 8">
    <name type="scientific">Pantoea ananatis (strain AJ13355)</name>
    <dbReference type="NCBI Taxonomy" id="932677"/>
    <lineage>
        <taxon>Bacteria</taxon>
        <taxon>Pseudomonadati</taxon>
        <taxon>Pseudomonadota</taxon>
        <taxon>Gammaproteobacteria</taxon>
        <taxon>Enterobacterales</taxon>
        <taxon>Erwiniaceae</taxon>
        <taxon>Pantoea</taxon>
    </lineage>
</organism>